<proteinExistence type="predicted"/>
<dbReference type="AlphaFoldDB" id="A0A6P7TGI3"/>
<dbReference type="InterPro" id="IPR017850">
    <property type="entry name" value="Alkaline_phosphatase_core_sf"/>
</dbReference>
<evidence type="ECO:0000313" key="4">
    <source>
        <dbReference type="RefSeq" id="XP_036367776.1"/>
    </source>
</evidence>
<dbReference type="FunFam" id="3.40.720.10:FF:000017">
    <property type="entry name" value="Predicted protein"/>
    <property type="match status" value="1"/>
</dbReference>
<dbReference type="KEGG" id="osn:115223036"/>
<organism evidence="2 3">
    <name type="scientific">Octopus sinensis</name>
    <name type="common">East Asian common octopus</name>
    <dbReference type="NCBI Taxonomy" id="2607531"/>
    <lineage>
        <taxon>Eukaryota</taxon>
        <taxon>Metazoa</taxon>
        <taxon>Spiralia</taxon>
        <taxon>Lophotrochozoa</taxon>
        <taxon>Mollusca</taxon>
        <taxon>Cephalopoda</taxon>
        <taxon>Coleoidea</taxon>
        <taxon>Octopodiformes</taxon>
        <taxon>Octopoda</taxon>
        <taxon>Incirrata</taxon>
        <taxon>Octopodidae</taxon>
        <taxon>Octopus</taxon>
    </lineage>
</organism>
<dbReference type="CDD" id="cd16021">
    <property type="entry name" value="ALP_like"/>
    <property type="match status" value="1"/>
</dbReference>
<accession>A0A6P7TGI3</accession>
<dbReference type="RefSeq" id="XP_036367776.1">
    <property type="nucleotide sequence ID" value="XM_036511883.1"/>
</dbReference>
<dbReference type="InterPro" id="IPR004245">
    <property type="entry name" value="DUF229"/>
</dbReference>
<dbReference type="SUPFAM" id="SSF53649">
    <property type="entry name" value="Alkaline phosphatase-like"/>
    <property type="match status" value="1"/>
</dbReference>
<evidence type="ECO:0000256" key="1">
    <source>
        <dbReference type="SAM" id="Phobius"/>
    </source>
</evidence>
<gene>
    <name evidence="3 4" type="primary">LOC115223036</name>
</gene>
<dbReference type="Pfam" id="PF02995">
    <property type="entry name" value="DUF229"/>
    <property type="match status" value="1"/>
</dbReference>
<protein>
    <submittedName>
        <fullName evidence="3 4">Uncharacterized protein LOC115223036 isoform X1</fullName>
    </submittedName>
</protein>
<dbReference type="Proteomes" id="UP000515154">
    <property type="component" value="Linkage group LG21"/>
</dbReference>
<keyword evidence="1" id="KW-1133">Transmembrane helix</keyword>
<dbReference type="RefSeq" id="XP_029649325.1">
    <property type="nucleotide sequence ID" value="XM_029793465.2"/>
</dbReference>
<dbReference type="Gene3D" id="3.40.720.10">
    <property type="entry name" value="Alkaline Phosphatase, subunit A"/>
    <property type="match status" value="1"/>
</dbReference>
<evidence type="ECO:0000313" key="3">
    <source>
        <dbReference type="RefSeq" id="XP_029649325.1"/>
    </source>
</evidence>
<evidence type="ECO:0000313" key="2">
    <source>
        <dbReference type="Proteomes" id="UP000515154"/>
    </source>
</evidence>
<keyword evidence="1" id="KW-0812">Transmembrane</keyword>
<dbReference type="GO" id="GO:0005615">
    <property type="term" value="C:extracellular space"/>
    <property type="evidence" value="ECO:0007669"/>
    <property type="project" value="TreeGrafter"/>
</dbReference>
<sequence>MTLYRHNKMINLRRFLLNNLSCRCLLRRYIFFCILFCGLLLLIYNFRWQGTQGFSQMTSLMVKSNFTAIGLLVSTKFCHIPDIDPFESSVKTYFSVSFWKPCAEPHSLTYQNGSILRLNHSLIKYKHGGNFNCCKVVPIRRLDKDDHSFEYLPADTLFNNDIKIKDEFIKVQCYGLKNDLIYTNFHAFIHKKTIKPKENVLTTRIETMLTKINKNSKKTTVSSLKTTLKATPTTSVVKNPVNILLVGIDSMSRLNFLRQMQMTHRYILKLGAIGMLGYNKVADNTFVNLIPLLTGKYLEELPWNETLSGLPLNKYNFLWKRYKNHGFTTLFAEDDPPIGTFNYLKFGFKQQPTDHYYRPFALAMEEEKSVWTKDCVRDRTETGIILQYIYDFARVYKDSPYFSLSFIGRLTHDDINKAGRCDAEYYKFFKTLNDEQLLNNTLVVFFSDHGIRFGSFRKTYVGRLEERLPFMFIIPPPFFKHRYPNLLNNIKINSRRLTTPFDIHETLVDALHIEKANLKYSTVQRYSPEKMKSISLFSRVPEERSCKRATILSHWCACHQTTAVTTSDDTVIYIAEQLVKMINNLTSEYRNVCSKVRLSEISEASMIKANDEMMRFQYSHHDVIDRYVAYGDLAEQSYIDYQITISTLPGKGLFDATVRYQIKDKSCTLVGGISRTNKYGSHGNCIAIPKLQPFCYCHKSN</sequence>
<dbReference type="PANTHER" id="PTHR10974">
    <property type="entry name" value="FI08016P-RELATED"/>
    <property type="match status" value="1"/>
</dbReference>
<reference evidence="3 4" key="1">
    <citation type="submission" date="2025-08" db="UniProtKB">
        <authorList>
            <consortium name="RefSeq"/>
        </authorList>
    </citation>
    <scope>IDENTIFICATION</scope>
</reference>
<keyword evidence="2" id="KW-1185">Reference proteome</keyword>
<feature type="transmembrane region" description="Helical" evidence="1">
    <location>
        <begin position="29"/>
        <end position="48"/>
    </location>
</feature>
<keyword evidence="1" id="KW-0472">Membrane</keyword>
<name>A0A6P7TGI3_9MOLL</name>
<dbReference type="PANTHER" id="PTHR10974:SF1">
    <property type="entry name" value="FI08016P-RELATED"/>
    <property type="match status" value="1"/>
</dbReference>